<proteinExistence type="predicted"/>
<feature type="non-terminal residue" evidence="1">
    <location>
        <position position="1"/>
    </location>
</feature>
<protein>
    <submittedName>
        <fullName evidence="1">Uncharacterized protein</fullName>
    </submittedName>
</protein>
<evidence type="ECO:0000313" key="1">
    <source>
        <dbReference type="EMBL" id="CAD7239737.1"/>
    </source>
</evidence>
<dbReference type="EMBL" id="OB739487">
    <property type="protein sequence ID" value="CAD7239737.1"/>
    <property type="molecule type" value="Genomic_DNA"/>
</dbReference>
<dbReference type="AlphaFoldDB" id="A0A7R8WZ57"/>
<accession>A0A7R8WZ57</accession>
<gene>
    <name evidence="1" type="ORF">CTOB1V02_LOCUS17552</name>
</gene>
<reference evidence="1" key="1">
    <citation type="submission" date="2020-11" db="EMBL/GenBank/DDBJ databases">
        <authorList>
            <person name="Tran Van P."/>
        </authorList>
    </citation>
    <scope>NUCLEOTIDE SEQUENCE</scope>
</reference>
<sequence length="41" mass="4819">MRAMRETLQAHSKMSKEEADAVCTEKLRKVYIPSPEKRLKQ</sequence>
<organism evidence="1">
    <name type="scientific">Cyprideis torosa</name>
    <dbReference type="NCBI Taxonomy" id="163714"/>
    <lineage>
        <taxon>Eukaryota</taxon>
        <taxon>Metazoa</taxon>
        <taxon>Ecdysozoa</taxon>
        <taxon>Arthropoda</taxon>
        <taxon>Crustacea</taxon>
        <taxon>Oligostraca</taxon>
        <taxon>Ostracoda</taxon>
        <taxon>Podocopa</taxon>
        <taxon>Podocopida</taxon>
        <taxon>Cytherocopina</taxon>
        <taxon>Cytheroidea</taxon>
        <taxon>Cytherideidae</taxon>
        <taxon>Cyprideis</taxon>
    </lineage>
</organism>
<name>A0A7R8WZ57_9CRUS</name>